<evidence type="ECO:0000256" key="3">
    <source>
        <dbReference type="ARBA" id="ARBA00022618"/>
    </source>
</evidence>
<dbReference type="GO" id="GO:0004725">
    <property type="term" value="F:protein tyrosine phosphatase activity"/>
    <property type="evidence" value="ECO:0007669"/>
    <property type="project" value="UniProtKB-EC"/>
</dbReference>
<dbReference type="InterPro" id="IPR029260">
    <property type="entry name" value="DSPn"/>
</dbReference>
<dbReference type="SUPFAM" id="SSF52799">
    <property type="entry name" value="(Phosphotyrosine protein) phosphatases II"/>
    <property type="match status" value="2"/>
</dbReference>
<dbReference type="InterPro" id="IPR000340">
    <property type="entry name" value="Dual-sp_phosphatase_cat-dom"/>
</dbReference>
<keyword evidence="6" id="KW-0131">Cell cycle</keyword>
<dbReference type="PANTHER" id="PTHR23339">
    <property type="entry name" value="TYROSINE SPECIFIC PROTEIN PHOSPHATASE AND DUAL SPECIFICITY PROTEIN PHOSPHATASE"/>
    <property type="match status" value="1"/>
</dbReference>
<accession>A0A699ZVE7</accession>
<dbReference type="InterPro" id="IPR050561">
    <property type="entry name" value="PTP"/>
</dbReference>
<dbReference type="InterPro" id="IPR020422">
    <property type="entry name" value="TYR_PHOSPHATASE_DUAL_dom"/>
</dbReference>
<evidence type="ECO:0000256" key="4">
    <source>
        <dbReference type="ARBA" id="ARBA00022801"/>
    </source>
</evidence>
<protein>
    <recommendedName>
        <fullName evidence="2">protein-tyrosine-phosphatase</fullName>
        <ecNumber evidence="2">3.1.3.48</ecNumber>
    </recommendedName>
</protein>
<dbReference type="AlphaFoldDB" id="A0A699ZVE7"/>
<dbReference type="PROSITE" id="PS50056">
    <property type="entry name" value="TYR_PHOSPHATASE_2"/>
    <property type="match status" value="1"/>
</dbReference>
<dbReference type="Pfam" id="PF14671">
    <property type="entry name" value="DSPn"/>
    <property type="match status" value="1"/>
</dbReference>
<gene>
    <name evidence="9" type="ORF">HaLaN_19734</name>
</gene>
<dbReference type="InterPro" id="IPR000387">
    <property type="entry name" value="Tyr_Pase_dom"/>
</dbReference>
<dbReference type="EC" id="3.1.3.48" evidence="2"/>
<dbReference type="InterPro" id="IPR016130">
    <property type="entry name" value="Tyr_Pase_AS"/>
</dbReference>
<sequence length="399" mass="44470">MPICTPLADEAVATTCLLQEADRSKKRLYYYCGPHAQQRSNAAVLIGIYQVVFLNRTAEEAYRPLQAFKPYMPFRDASCGVSTFHLTVWDVIKVCPARCTLQLALCQVHNSVHPCLQGIQKARDVSFIDWSVDSTTWNCEEYEHYEQVENGDLNWIVPGKLVAFSGPAARGNEIAGYRLHTPEDYWDYWRKKGVTAIVRLNKKVYDRKRFTDGGFRHYDLYFPDGSCPSEAILLKFLEIAESEPGALAIHCKAGLGRTGVLICCYCMKHFRFTVEEVIGYIRVCRPGSVIGPQQNFLRDVEARMWHEGDVWRAQRGITKPHLTLGDLVINGRPAVGPATPMPQQPSSSANSASSTVTAFAAYSQGSVLPQVRVPAQAGIGSWASAWLQHRGGCWGAACM</sequence>
<evidence type="ECO:0000313" key="10">
    <source>
        <dbReference type="Proteomes" id="UP000485058"/>
    </source>
</evidence>
<keyword evidence="5" id="KW-0904">Protein phosphatase</keyword>
<organism evidence="9 10">
    <name type="scientific">Haematococcus lacustris</name>
    <name type="common">Green alga</name>
    <name type="synonym">Haematococcus pluvialis</name>
    <dbReference type="NCBI Taxonomy" id="44745"/>
    <lineage>
        <taxon>Eukaryota</taxon>
        <taxon>Viridiplantae</taxon>
        <taxon>Chlorophyta</taxon>
        <taxon>core chlorophytes</taxon>
        <taxon>Chlorophyceae</taxon>
        <taxon>CS clade</taxon>
        <taxon>Chlamydomonadales</taxon>
        <taxon>Haematococcaceae</taxon>
        <taxon>Haematococcus</taxon>
    </lineage>
</organism>
<evidence type="ECO:0000256" key="6">
    <source>
        <dbReference type="ARBA" id="ARBA00023306"/>
    </source>
</evidence>
<dbReference type="Gene3D" id="3.90.190.10">
    <property type="entry name" value="Protein tyrosine phosphatase superfamily"/>
    <property type="match status" value="2"/>
</dbReference>
<evidence type="ECO:0000256" key="1">
    <source>
        <dbReference type="ARBA" id="ARBA00007315"/>
    </source>
</evidence>
<dbReference type="InterPro" id="IPR029021">
    <property type="entry name" value="Prot-tyrosine_phosphatase-like"/>
</dbReference>
<dbReference type="CDD" id="cd17657">
    <property type="entry name" value="CDC14_N"/>
    <property type="match status" value="1"/>
</dbReference>
<evidence type="ECO:0000313" key="9">
    <source>
        <dbReference type="EMBL" id="GFH22288.1"/>
    </source>
</evidence>
<dbReference type="EMBL" id="BLLF01002008">
    <property type="protein sequence ID" value="GFH22288.1"/>
    <property type="molecule type" value="Genomic_DNA"/>
</dbReference>
<name>A0A699ZVE7_HAELA</name>
<keyword evidence="3" id="KW-0132">Cell division</keyword>
<dbReference type="Pfam" id="PF00782">
    <property type="entry name" value="DSPc"/>
    <property type="match status" value="1"/>
</dbReference>
<feature type="domain" description="Tyrosine specific protein phosphatases" evidence="8">
    <location>
        <begin position="234"/>
        <end position="296"/>
    </location>
</feature>
<evidence type="ECO:0000259" key="8">
    <source>
        <dbReference type="PROSITE" id="PS50056"/>
    </source>
</evidence>
<feature type="domain" description="Tyrosine-protein phosphatase" evidence="7">
    <location>
        <begin position="151"/>
        <end position="309"/>
    </location>
</feature>
<dbReference type="Proteomes" id="UP000485058">
    <property type="component" value="Unassembled WGS sequence"/>
</dbReference>
<dbReference type="FunFam" id="3.90.190.10:FF:000006">
    <property type="entry name" value="Dual specificity protein phosphatase CDC14B"/>
    <property type="match status" value="1"/>
</dbReference>
<dbReference type="InterPro" id="IPR044506">
    <property type="entry name" value="CDC14_C"/>
</dbReference>
<evidence type="ECO:0000256" key="5">
    <source>
        <dbReference type="ARBA" id="ARBA00022912"/>
    </source>
</evidence>
<reference evidence="9 10" key="1">
    <citation type="submission" date="2020-02" db="EMBL/GenBank/DDBJ databases">
        <title>Draft genome sequence of Haematococcus lacustris strain NIES-144.</title>
        <authorList>
            <person name="Morimoto D."/>
            <person name="Nakagawa S."/>
            <person name="Yoshida T."/>
            <person name="Sawayama S."/>
        </authorList>
    </citation>
    <scope>NUCLEOTIDE SEQUENCE [LARGE SCALE GENOMIC DNA]</scope>
    <source>
        <strain evidence="9 10">NIES-144</strain>
    </source>
</reference>
<dbReference type="CDD" id="cd14499">
    <property type="entry name" value="CDC14_C"/>
    <property type="match status" value="1"/>
</dbReference>
<dbReference type="SMART" id="SM00404">
    <property type="entry name" value="PTPc_motif"/>
    <property type="match status" value="1"/>
</dbReference>
<evidence type="ECO:0000259" key="7">
    <source>
        <dbReference type="PROSITE" id="PS50054"/>
    </source>
</evidence>
<comment type="caution">
    <text evidence="9">The sequence shown here is derived from an EMBL/GenBank/DDBJ whole genome shotgun (WGS) entry which is preliminary data.</text>
</comment>
<dbReference type="GO" id="GO:0051301">
    <property type="term" value="P:cell division"/>
    <property type="evidence" value="ECO:0007669"/>
    <property type="project" value="UniProtKB-KW"/>
</dbReference>
<evidence type="ECO:0000256" key="2">
    <source>
        <dbReference type="ARBA" id="ARBA00013064"/>
    </source>
</evidence>
<dbReference type="PROSITE" id="PS50054">
    <property type="entry name" value="TYR_PHOSPHATASE_DUAL"/>
    <property type="match status" value="1"/>
</dbReference>
<comment type="similarity">
    <text evidence="1">Belongs to the protein-tyrosine phosphatase family. Non-receptor class CDC14 subfamily.</text>
</comment>
<dbReference type="InterPro" id="IPR003595">
    <property type="entry name" value="Tyr_Pase_cat"/>
</dbReference>
<proteinExistence type="inferred from homology"/>
<dbReference type="PROSITE" id="PS00383">
    <property type="entry name" value="TYR_PHOSPHATASE_1"/>
    <property type="match status" value="1"/>
</dbReference>
<keyword evidence="4" id="KW-0378">Hydrolase</keyword>
<keyword evidence="10" id="KW-1185">Reference proteome</keyword>